<keyword evidence="1" id="KW-0812">Transmembrane</keyword>
<accession>A0ABU3WWJ0</accession>
<dbReference type="EMBL" id="WBMO01000005">
    <property type="protein sequence ID" value="MDV2478363.1"/>
    <property type="molecule type" value="Genomic_DNA"/>
</dbReference>
<evidence type="ECO:0000313" key="3">
    <source>
        <dbReference type="Proteomes" id="UP001275440"/>
    </source>
</evidence>
<comment type="caution">
    <text evidence="2">The sequence shown here is derived from an EMBL/GenBank/DDBJ whole genome shotgun (WGS) entry which is preliminary data.</text>
</comment>
<sequence length="98" mass="9451">MSPTDSPFVLDASRGHSMHAAGPTVFAPIAGADAAPVCAAVRTLGDAEPGRLRSGARAATGAAACVVVPSWAVTGSVVVAVAATLAILLAVAAASIMI</sequence>
<gene>
    <name evidence="2" type="ORF">F8M49_28460</name>
</gene>
<keyword evidence="1" id="KW-1133">Transmembrane helix</keyword>
<evidence type="ECO:0000256" key="1">
    <source>
        <dbReference type="SAM" id="Phobius"/>
    </source>
</evidence>
<keyword evidence="3" id="KW-1185">Reference proteome</keyword>
<feature type="transmembrane region" description="Helical" evidence="1">
    <location>
        <begin position="77"/>
        <end position="97"/>
    </location>
</feature>
<dbReference type="Proteomes" id="UP001275440">
    <property type="component" value="Unassembled WGS sequence"/>
</dbReference>
<name>A0ABU3WWJ0_9NOCA</name>
<reference evidence="2 3" key="1">
    <citation type="submission" date="2019-10" db="EMBL/GenBank/DDBJ databases">
        <title>Draft Genome Assembly of Rhodococcus zopfii DSM44189.</title>
        <authorList>
            <person name="Sutton J.M."/>
            <person name="Akob D.M."/>
            <person name="Bushman T.J."/>
        </authorList>
    </citation>
    <scope>NUCLEOTIDE SEQUENCE [LARGE SCALE GENOMIC DNA]</scope>
    <source>
        <strain evidence="2 3">DSM 44189</strain>
    </source>
</reference>
<evidence type="ECO:0000313" key="2">
    <source>
        <dbReference type="EMBL" id="MDV2478363.1"/>
    </source>
</evidence>
<protein>
    <submittedName>
        <fullName evidence="2">Uncharacterized protein</fullName>
    </submittedName>
</protein>
<keyword evidence="1" id="KW-0472">Membrane</keyword>
<proteinExistence type="predicted"/>
<organism evidence="2 3">
    <name type="scientific">Rhodococcus zopfii</name>
    <dbReference type="NCBI Taxonomy" id="43772"/>
    <lineage>
        <taxon>Bacteria</taxon>
        <taxon>Bacillati</taxon>
        <taxon>Actinomycetota</taxon>
        <taxon>Actinomycetes</taxon>
        <taxon>Mycobacteriales</taxon>
        <taxon>Nocardiaceae</taxon>
        <taxon>Rhodococcus</taxon>
    </lineage>
</organism>